<evidence type="ECO:0000256" key="1">
    <source>
        <dbReference type="SAM" id="MobiDB-lite"/>
    </source>
</evidence>
<accession>A0A4S8M0K6</accession>
<proteinExistence type="predicted"/>
<feature type="compositionally biased region" description="Polar residues" evidence="1">
    <location>
        <begin position="70"/>
        <end position="83"/>
    </location>
</feature>
<reference evidence="2 3" key="1">
    <citation type="journal article" date="2019" name="Nat. Ecol. Evol.">
        <title>Megaphylogeny resolves global patterns of mushroom evolution.</title>
        <authorList>
            <person name="Varga T."/>
            <person name="Krizsan K."/>
            <person name="Foldi C."/>
            <person name="Dima B."/>
            <person name="Sanchez-Garcia M."/>
            <person name="Sanchez-Ramirez S."/>
            <person name="Szollosi G.J."/>
            <person name="Szarkandi J.G."/>
            <person name="Papp V."/>
            <person name="Albert L."/>
            <person name="Andreopoulos W."/>
            <person name="Angelini C."/>
            <person name="Antonin V."/>
            <person name="Barry K.W."/>
            <person name="Bougher N.L."/>
            <person name="Buchanan P."/>
            <person name="Buyck B."/>
            <person name="Bense V."/>
            <person name="Catcheside P."/>
            <person name="Chovatia M."/>
            <person name="Cooper J."/>
            <person name="Damon W."/>
            <person name="Desjardin D."/>
            <person name="Finy P."/>
            <person name="Geml J."/>
            <person name="Haridas S."/>
            <person name="Hughes K."/>
            <person name="Justo A."/>
            <person name="Karasinski D."/>
            <person name="Kautmanova I."/>
            <person name="Kiss B."/>
            <person name="Kocsube S."/>
            <person name="Kotiranta H."/>
            <person name="LaButti K.M."/>
            <person name="Lechner B.E."/>
            <person name="Liimatainen K."/>
            <person name="Lipzen A."/>
            <person name="Lukacs Z."/>
            <person name="Mihaltcheva S."/>
            <person name="Morgado L.N."/>
            <person name="Niskanen T."/>
            <person name="Noordeloos M.E."/>
            <person name="Ohm R.A."/>
            <person name="Ortiz-Santana B."/>
            <person name="Ovrebo C."/>
            <person name="Racz N."/>
            <person name="Riley R."/>
            <person name="Savchenko A."/>
            <person name="Shiryaev A."/>
            <person name="Soop K."/>
            <person name="Spirin V."/>
            <person name="Szebenyi C."/>
            <person name="Tomsovsky M."/>
            <person name="Tulloss R.E."/>
            <person name="Uehling J."/>
            <person name="Grigoriev I.V."/>
            <person name="Vagvolgyi C."/>
            <person name="Papp T."/>
            <person name="Martin F.M."/>
            <person name="Miettinen O."/>
            <person name="Hibbett D.S."/>
            <person name="Nagy L.G."/>
        </authorList>
    </citation>
    <scope>NUCLEOTIDE SEQUENCE [LARGE SCALE GENOMIC DNA]</scope>
    <source>
        <strain evidence="2 3">CBS 962.96</strain>
    </source>
</reference>
<dbReference type="AlphaFoldDB" id="A0A4S8M0K6"/>
<protein>
    <submittedName>
        <fullName evidence="2">Uncharacterized protein</fullName>
    </submittedName>
</protein>
<dbReference type="Proteomes" id="UP000297245">
    <property type="component" value="Unassembled WGS sequence"/>
</dbReference>
<evidence type="ECO:0000313" key="3">
    <source>
        <dbReference type="Proteomes" id="UP000297245"/>
    </source>
</evidence>
<gene>
    <name evidence="2" type="ORF">K435DRAFT_125087</name>
</gene>
<dbReference type="EMBL" id="ML179197">
    <property type="protein sequence ID" value="THU95567.1"/>
    <property type="molecule type" value="Genomic_DNA"/>
</dbReference>
<organism evidence="2 3">
    <name type="scientific">Dendrothele bispora (strain CBS 962.96)</name>
    <dbReference type="NCBI Taxonomy" id="1314807"/>
    <lineage>
        <taxon>Eukaryota</taxon>
        <taxon>Fungi</taxon>
        <taxon>Dikarya</taxon>
        <taxon>Basidiomycota</taxon>
        <taxon>Agaricomycotina</taxon>
        <taxon>Agaricomycetes</taxon>
        <taxon>Agaricomycetidae</taxon>
        <taxon>Agaricales</taxon>
        <taxon>Agaricales incertae sedis</taxon>
        <taxon>Dendrothele</taxon>
    </lineage>
</organism>
<sequence>MMSSNGNGSLAGGKPNRSRVPRIIAVTLIWGTISTSPCWATLKVNNGDPEDVEDRFTLHPPPYDHPTSPKLPSSTIPSTSSHFGSVMTETSEVGAIFRTELMGKVIIVAKARRFRPRTRTRTRRMIPWSK</sequence>
<evidence type="ECO:0000313" key="2">
    <source>
        <dbReference type="EMBL" id="THU95567.1"/>
    </source>
</evidence>
<name>A0A4S8M0K6_DENBC</name>
<feature type="region of interest" description="Disordered" evidence="1">
    <location>
        <begin position="60"/>
        <end position="83"/>
    </location>
</feature>
<keyword evidence="3" id="KW-1185">Reference proteome</keyword>